<gene>
    <name evidence="1" type="ORF">MANES_15G039900</name>
</gene>
<proteinExistence type="predicted"/>
<evidence type="ECO:0000313" key="1">
    <source>
        <dbReference type="EMBL" id="OAY28084.1"/>
    </source>
</evidence>
<protein>
    <submittedName>
        <fullName evidence="1">Uncharacterized protein</fullName>
    </submittedName>
</protein>
<dbReference type="EMBL" id="CM004401">
    <property type="protein sequence ID" value="OAY28084.1"/>
    <property type="molecule type" value="Genomic_DNA"/>
</dbReference>
<name>A0A2C9UCR3_MANES</name>
<accession>A0A2C9UCR3</accession>
<organism evidence="1">
    <name type="scientific">Manihot esculenta</name>
    <name type="common">Cassava</name>
    <name type="synonym">Jatropha manihot</name>
    <dbReference type="NCBI Taxonomy" id="3983"/>
    <lineage>
        <taxon>Eukaryota</taxon>
        <taxon>Viridiplantae</taxon>
        <taxon>Streptophyta</taxon>
        <taxon>Embryophyta</taxon>
        <taxon>Tracheophyta</taxon>
        <taxon>Spermatophyta</taxon>
        <taxon>Magnoliopsida</taxon>
        <taxon>eudicotyledons</taxon>
        <taxon>Gunneridae</taxon>
        <taxon>Pentapetalae</taxon>
        <taxon>rosids</taxon>
        <taxon>fabids</taxon>
        <taxon>Malpighiales</taxon>
        <taxon>Euphorbiaceae</taxon>
        <taxon>Crotonoideae</taxon>
        <taxon>Manihoteae</taxon>
        <taxon>Manihot</taxon>
    </lineage>
</organism>
<dbReference type="AlphaFoldDB" id="A0A2C9UCR3"/>
<sequence>MVKWRPISQSRSIDYLYFVQIGATALLKNRVFLTWIRGIRIYYSGRSKNLVLLFNNQHIFLCLVSQFI</sequence>
<reference evidence="1" key="1">
    <citation type="submission" date="2016-02" db="EMBL/GenBank/DDBJ databases">
        <title>WGS assembly of Manihot esculenta.</title>
        <authorList>
            <person name="Bredeson J.V."/>
            <person name="Prochnik S.E."/>
            <person name="Lyons J.B."/>
            <person name="Schmutz J."/>
            <person name="Grimwood J."/>
            <person name="Vrebalov J."/>
            <person name="Bart R.S."/>
            <person name="Amuge T."/>
            <person name="Ferguson M.E."/>
            <person name="Green R."/>
            <person name="Putnam N."/>
            <person name="Stites J."/>
            <person name="Rounsley S."/>
            <person name="Rokhsar D.S."/>
        </authorList>
    </citation>
    <scope>NUCLEOTIDE SEQUENCE [LARGE SCALE GENOMIC DNA]</scope>
    <source>
        <tissue evidence="1">Leaf</tissue>
    </source>
</reference>